<evidence type="ECO:0000256" key="1">
    <source>
        <dbReference type="ARBA" id="ARBA00004123"/>
    </source>
</evidence>
<dbReference type="PANTHER" id="PTHR10870:SF0">
    <property type="entry name" value="CELL CYCLE CHECKPOINT PROTEIN RAD1"/>
    <property type="match status" value="1"/>
</dbReference>
<dbReference type="PRINTS" id="PR01245">
    <property type="entry name" value="RAD1REC1"/>
</dbReference>
<evidence type="ECO:0000256" key="4">
    <source>
        <dbReference type="ARBA" id="ARBA00023204"/>
    </source>
</evidence>
<evidence type="ECO:0000313" key="7">
    <source>
        <dbReference type="EMBL" id="GJJ11958.1"/>
    </source>
</evidence>
<evidence type="ECO:0000256" key="3">
    <source>
        <dbReference type="ARBA" id="ARBA00022763"/>
    </source>
</evidence>
<comment type="subcellular location">
    <subcellularLocation>
        <location evidence="1">Nucleus</location>
    </subcellularLocation>
</comment>
<reference evidence="7" key="1">
    <citation type="submission" date="2021-10" db="EMBL/GenBank/DDBJ databases">
        <title>De novo Genome Assembly of Clathrus columnatus (Basidiomycota, Fungi) Using Illumina and Nanopore Sequence Data.</title>
        <authorList>
            <person name="Ogiso-Tanaka E."/>
            <person name="Itagaki H."/>
            <person name="Hosoya T."/>
            <person name="Hosaka K."/>
        </authorList>
    </citation>
    <scope>NUCLEOTIDE SEQUENCE</scope>
    <source>
        <strain evidence="7">MO-923</strain>
    </source>
</reference>
<comment type="similarity">
    <text evidence="2">Belongs to the rad1 family.</text>
</comment>
<proteinExistence type="inferred from homology"/>
<evidence type="ECO:0000256" key="2">
    <source>
        <dbReference type="ARBA" id="ARBA00010991"/>
    </source>
</evidence>
<protein>
    <recommendedName>
        <fullName evidence="9">Rad1-domain-containing protein</fullName>
    </recommendedName>
</protein>
<dbReference type="Proteomes" id="UP001050691">
    <property type="component" value="Unassembled WGS sequence"/>
</dbReference>
<dbReference type="GO" id="GO:0006281">
    <property type="term" value="P:DNA repair"/>
    <property type="evidence" value="ECO:0007669"/>
    <property type="project" value="UniProtKB-KW"/>
</dbReference>
<accession>A0AAV5AEL9</accession>
<dbReference type="GO" id="GO:0000077">
    <property type="term" value="P:DNA damage checkpoint signaling"/>
    <property type="evidence" value="ECO:0007669"/>
    <property type="project" value="InterPro"/>
</dbReference>
<dbReference type="InterPro" id="IPR046938">
    <property type="entry name" value="DNA_clamp_sf"/>
</dbReference>
<evidence type="ECO:0008006" key="9">
    <source>
        <dbReference type="Google" id="ProtNLM"/>
    </source>
</evidence>
<keyword evidence="4" id="KW-0234">DNA repair</keyword>
<dbReference type="GO" id="GO:0030896">
    <property type="term" value="C:checkpoint clamp complex"/>
    <property type="evidence" value="ECO:0007669"/>
    <property type="project" value="TreeGrafter"/>
</dbReference>
<gene>
    <name evidence="7" type="ORF">Clacol_006196</name>
</gene>
<organism evidence="7 8">
    <name type="scientific">Clathrus columnatus</name>
    <dbReference type="NCBI Taxonomy" id="1419009"/>
    <lineage>
        <taxon>Eukaryota</taxon>
        <taxon>Fungi</taxon>
        <taxon>Dikarya</taxon>
        <taxon>Basidiomycota</taxon>
        <taxon>Agaricomycotina</taxon>
        <taxon>Agaricomycetes</taxon>
        <taxon>Phallomycetidae</taxon>
        <taxon>Phallales</taxon>
        <taxon>Clathraceae</taxon>
        <taxon>Clathrus</taxon>
    </lineage>
</organism>
<dbReference type="Gene3D" id="3.70.10.10">
    <property type="match status" value="2"/>
</dbReference>
<evidence type="ECO:0000256" key="6">
    <source>
        <dbReference type="SAM" id="MobiDB-lite"/>
    </source>
</evidence>
<sequence length="345" mass="38001">MPQNKNANVLVAAVHDVRPFVTLLRAVNFNATAAIVISSAGLTIAVEDAKMLVAKAYAPCEMFDEYDYSPRNEDALSAEEPDDNDEEPSLIFHIHLDTVLECLNIFGTGSATLLYGNNDNKRRKKQWAGLSDDSNEEQPNGVRKEKKVAPPKGNTTLDQFFFSGEGKKTGMRMTYAGQGHPLVLILGEDAAGPITTCEIETIEEDGVTELAFDDSLNSPSSWIKQSSWLSDSLLELDPSCEKLTFLGIPATEKSKATLRITAEGTFGSTQMDYPYDRDVLETFECAQFVKFTYRVAHIASALKAMQTSLKTSLRIDPDGLLSLQFMMATGLGIFIEFRCLPLVEE</sequence>
<dbReference type="PANTHER" id="PTHR10870">
    <property type="entry name" value="CELL CYCLE CHECKPOINT PROTEIN RAD1"/>
    <property type="match status" value="1"/>
</dbReference>
<dbReference type="Pfam" id="PF02144">
    <property type="entry name" value="Rad1"/>
    <property type="match status" value="1"/>
</dbReference>
<keyword evidence="5" id="KW-0539">Nucleus</keyword>
<name>A0AAV5AEL9_9AGAM</name>
<dbReference type="SUPFAM" id="SSF55979">
    <property type="entry name" value="DNA clamp"/>
    <property type="match status" value="1"/>
</dbReference>
<dbReference type="EMBL" id="BPWL01000007">
    <property type="protein sequence ID" value="GJJ11958.1"/>
    <property type="molecule type" value="Genomic_DNA"/>
</dbReference>
<dbReference type="AlphaFoldDB" id="A0AAV5AEL9"/>
<evidence type="ECO:0000313" key="8">
    <source>
        <dbReference type="Proteomes" id="UP001050691"/>
    </source>
</evidence>
<keyword evidence="3" id="KW-0227">DNA damage</keyword>
<evidence type="ECO:0000256" key="5">
    <source>
        <dbReference type="ARBA" id="ARBA00023242"/>
    </source>
</evidence>
<keyword evidence="8" id="KW-1185">Reference proteome</keyword>
<dbReference type="InterPro" id="IPR003021">
    <property type="entry name" value="Rad1_Rec1_Rad17"/>
</dbReference>
<feature type="region of interest" description="Disordered" evidence="6">
    <location>
        <begin position="125"/>
        <end position="150"/>
    </location>
</feature>
<comment type="caution">
    <text evidence="7">The sequence shown here is derived from an EMBL/GenBank/DDBJ whole genome shotgun (WGS) entry which is preliminary data.</text>
</comment>